<comment type="caution">
    <text evidence="3">The sequence shown here is derived from an EMBL/GenBank/DDBJ whole genome shotgun (WGS) entry which is preliminary data.</text>
</comment>
<dbReference type="OrthoDB" id="9814826at2"/>
<dbReference type="InterPro" id="IPR036390">
    <property type="entry name" value="WH_DNA-bd_sf"/>
</dbReference>
<protein>
    <submittedName>
        <fullName evidence="3">PadR family transcriptional regulator</fullName>
    </submittedName>
</protein>
<feature type="domain" description="Transcription regulator PadR N-terminal" evidence="2">
    <location>
        <begin position="43"/>
        <end position="112"/>
    </location>
</feature>
<feature type="compositionally biased region" description="Basic and acidic residues" evidence="1">
    <location>
        <begin position="19"/>
        <end position="32"/>
    </location>
</feature>
<dbReference type="InterPro" id="IPR005149">
    <property type="entry name" value="Tscrpt_reg_PadR_N"/>
</dbReference>
<accession>A0A246K4L8</accession>
<evidence type="ECO:0000256" key="1">
    <source>
        <dbReference type="SAM" id="MobiDB-lite"/>
    </source>
</evidence>
<name>A0A246K4L8_9SPHN</name>
<dbReference type="Proteomes" id="UP000197097">
    <property type="component" value="Unassembled WGS sequence"/>
</dbReference>
<evidence type="ECO:0000313" key="3">
    <source>
        <dbReference type="EMBL" id="OWR00419.1"/>
    </source>
</evidence>
<dbReference type="PANTHER" id="PTHR43252">
    <property type="entry name" value="TRANSCRIPTIONAL REGULATOR YQJI"/>
    <property type="match status" value="1"/>
</dbReference>
<sequence>MHRGGRGFGHGHGRGFGGRHRDDDEGRGPRRRMFDSGELRLVLLKLIADEPRHGYDLIRQIEELTSGAYAPSPGVIYPTLTLLGDMGQIEAQQSDGAKKLFAITPEGQVELDASKDVVDALIARLTAFGEERQRTDSASVRRAMGNLKQVLLNRLGQRDLDDATLHAVVALIDEAAQKIERL</sequence>
<dbReference type="AlphaFoldDB" id="A0A246K4L8"/>
<evidence type="ECO:0000259" key="2">
    <source>
        <dbReference type="Pfam" id="PF03551"/>
    </source>
</evidence>
<keyword evidence="4" id="KW-1185">Reference proteome</keyword>
<dbReference type="InterPro" id="IPR036388">
    <property type="entry name" value="WH-like_DNA-bd_sf"/>
</dbReference>
<evidence type="ECO:0000313" key="4">
    <source>
        <dbReference type="Proteomes" id="UP000197097"/>
    </source>
</evidence>
<dbReference type="SUPFAM" id="SSF46785">
    <property type="entry name" value="Winged helix' DNA-binding domain"/>
    <property type="match status" value="1"/>
</dbReference>
<dbReference type="Pfam" id="PF03551">
    <property type="entry name" value="PadR"/>
    <property type="match status" value="1"/>
</dbReference>
<dbReference type="Gene3D" id="1.10.10.10">
    <property type="entry name" value="Winged helix-like DNA-binding domain superfamily/Winged helix DNA-binding domain"/>
    <property type="match status" value="1"/>
</dbReference>
<organism evidence="3 4">
    <name type="scientific">Sphingopyxis witflariensis</name>
    <dbReference type="NCBI Taxonomy" id="173675"/>
    <lineage>
        <taxon>Bacteria</taxon>
        <taxon>Pseudomonadati</taxon>
        <taxon>Pseudomonadota</taxon>
        <taxon>Alphaproteobacteria</taxon>
        <taxon>Sphingomonadales</taxon>
        <taxon>Sphingomonadaceae</taxon>
        <taxon>Sphingopyxis</taxon>
    </lineage>
</organism>
<dbReference type="PANTHER" id="PTHR43252:SF7">
    <property type="entry name" value="TRANSCRIPTIONAL REGULATOR YQJI"/>
    <property type="match status" value="1"/>
</dbReference>
<gene>
    <name evidence="3" type="ORF">CDQ91_04730</name>
</gene>
<feature type="region of interest" description="Disordered" evidence="1">
    <location>
        <begin position="1"/>
        <end position="32"/>
    </location>
</feature>
<dbReference type="EMBL" id="NISJ01000002">
    <property type="protein sequence ID" value="OWR00419.1"/>
    <property type="molecule type" value="Genomic_DNA"/>
</dbReference>
<proteinExistence type="predicted"/>
<reference evidence="3 4" key="1">
    <citation type="journal article" date="2002" name="Int. J. Syst. Evol. Microbiol.">
        <title>Sphingopyxis witflariensis sp. nov., isolated from activated sludge.</title>
        <authorList>
            <person name="Kampfer P."/>
            <person name="Witzenberger R."/>
            <person name="Denner E.B."/>
            <person name="Busse H.J."/>
            <person name="Neef A."/>
        </authorList>
    </citation>
    <scope>NUCLEOTIDE SEQUENCE [LARGE SCALE GENOMIC DNA]</scope>
    <source>
        <strain evidence="3 4">DSM 14551</strain>
    </source>
</reference>
<feature type="compositionally biased region" description="Basic residues" evidence="1">
    <location>
        <begin position="1"/>
        <end position="13"/>
    </location>
</feature>